<feature type="compositionally biased region" description="Low complexity" evidence="3">
    <location>
        <begin position="11"/>
        <end position="21"/>
    </location>
</feature>
<feature type="compositionally biased region" description="Basic and acidic residues" evidence="3">
    <location>
        <begin position="966"/>
        <end position="978"/>
    </location>
</feature>
<feature type="domain" description="SHSP" evidence="4">
    <location>
        <begin position="739"/>
        <end position="849"/>
    </location>
</feature>
<feature type="compositionally biased region" description="Basic and acidic residues" evidence="3">
    <location>
        <begin position="1165"/>
        <end position="1198"/>
    </location>
</feature>
<feature type="region of interest" description="Disordered" evidence="3">
    <location>
        <begin position="1158"/>
        <end position="1266"/>
    </location>
</feature>
<feature type="domain" description="SHSP" evidence="4">
    <location>
        <begin position="1059"/>
        <end position="1166"/>
    </location>
</feature>
<feature type="region of interest" description="Disordered" evidence="3">
    <location>
        <begin position="902"/>
        <end position="937"/>
    </location>
</feature>
<feature type="compositionally biased region" description="Low complexity" evidence="3">
    <location>
        <begin position="266"/>
        <end position="285"/>
    </location>
</feature>
<reference evidence="5" key="1">
    <citation type="journal article" date="2021" name="Sci. Adv.">
        <title>The American lobster genome reveals insights on longevity, neural, and immune adaptations.</title>
        <authorList>
            <person name="Polinski J.M."/>
            <person name="Zimin A.V."/>
            <person name="Clark K.F."/>
            <person name="Kohn A.B."/>
            <person name="Sadowski N."/>
            <person name="Timp W."/>
            <person name="Ptitsyn A."/>
            <person name="Khanna P."/>
            <person name="Romanova D.Y."/>
            <person name="Williams P."/>
            <person name="Greenwood S.J."/>
            <person name="Moroz L.L."/>
            <person name="Walt D.R."/>
            <person name="Bodnar A.G."/>
        </authorList>
    </citation>
    <scope>NUCLEOTIDE SEQUENCE</scope>
    <source>
        <strain evidence="5">GMGI-L3</strain>
    </source>
</reference>
<feature type="compositionally biased region" description="Low complexity" evidence="3">
    <location>
        <begin position="539"/>
        <end position="549"/>
    </location>
</feature>
<dbReference type="EMBL" id="JAHLQT010034478">
    <property type="protein sequence ID" value="KAG7158672.1"/>
    <property type="molecule type" value="Genomic_DNA"/>
</dbReference>
<sequence length="1266" mass="142669">MASVHKESSHTTKTYSSTSGKDTSRGRSSADDLWDFYLPINRKGRFFQDSSVDQERNQFDSAIKDVLNKWDESDFLKEALDDKDFGWSSNLNRYRKLRSRNMKEDNQAVTVTSDNTCHKIMLDVHDFMDGEVKVKVVGERELLVEGRMDASKTRDLIGISNTFRRRFSLPDATNMDAITSVMSSDGILTITAPKVVSQTKEDSTIPIKVTGTKTNISDYRTSTSTSQAGSDKSTGANNSKMTETHEEKHKCETRQQSEHKVPIHVSSTLGNNQSSSQTQSDSINSKAEAKCEYNTASEDKKLRRESEQREHMSSSTSASADTQHSAGKQTGTETRTQSKNSSSTTSEEFSKIPFSMHDSVPIKRKGHFFDDSFFEDTRLDFENAVNDVLKRWGEKELLKDAWDDTDLRMSNNLRRYRKLRSHDLKEDNQAMTVTSDNTCHKIVLDVRDFMDGEVKVKVVGERELQVEGRMDAAKARDLTGVSNTFRRRFSLPDATNMDAITSVMSSDGVLTITAPRIVTQAKEESSTIPIKVTETKTNVTETHKTTSTSQVGSDNSATSSSAKLKDTQEEEGKQNESRQNINEFTQHTEETTAPVKINMTEVQDSSTSQVKESQESCEQFISSQDTSNNFTLGSSQEISVNEKVEKEAETRKDLMENASNTSSQINLVSSSKTSEEKQSVAEPGKGTPIPIKTRGLFFNDSFFENTWKDYQDAVKDIVIKWGDCSTSDDMTCYRRLRSRDLREENQAIKSSEDEFNYRFIVDVHDFMTGGEITVKTLDDRELVVEGCIEKEEEGARSTKRFLRHFVLPGNVVLDSVSSVMSSDGVLTITAPKRPSKLQNQSTEETARVTAGAHTYQESASVRSKIEESRESSTKALTSSAVDESLVDQTRKQAIPVQVNVTQEYQSRRSSELNADDWDQSLDNEQQKTSGYQERINFDDDNTHKLAAEKKDCTFLEQTEGDAVHRRLEKERHTAKYDLGEDDSETESGRSVRQEEEVDPVYKNRFLSIKTRGPFSGDSFFLESRQNFKSAVRDVLKKFNGGLSSDSDDDIATYRDLRLRDLKLENQAVHVDEDVYTQTILLDVYDFLGGEVTAKVVEGQELVVEGRAKRQQGTCLTTLSFLRRFALPERADLKAITAVMSSDGVLLIIIPKLRKHSKRSAFNKEASSERQRRMDAERGRSLLDRNLRDSSREHSEGRSSRSFVSSRLRHSPELSSFNKEMSTDSHSRRDSNSDVGRSWEESAEGSEGSSSRTFSSSYKSHSAAHQF</sequence>
<evidence type="ECO:0000259" key="4">
    <source>
        <dbReference type="PROSITE" id="PS01031"/>
    </source>
</evidence>
<dbReference type="InterPro" id="IPR001436">
    <property type="entry name" value="Alpha-crystallin/sHSP_animal"/>
</dbReference>
<feature type="domain" description="SHSP" evidence="4">
    <location>
        <begin position="100"/>
        <end position="210"/>
    </location>
</feature>
<feature type="compositionally biased region" description="Basic and acidic residues" evidence="3">
    <location>
        <begin position="242"/>
        <end position="261"/>
    </location>
</feature>
<dbReference type="AlphaFoldDB" id="A0A8J5JHY5"/>
<feature type="compositionally biased region" description="Basic and acidic residues" evidence="3">
    <location>
        <begin position="1220"/>
        <end position="1239"/>
    </location>
</feature>
<feature type="compositionally biased region" description="Basic and acidic residues" evidence="3">
    <location>
        <begin position="1"/>
        <end position="10"/>
    </location>
</feature>
<feature type="compositionally biased region" description="Basic and acidic residues" evidence="3">
    <location>
        <begin position="863"/>
        <end position="872"/>
    </location>
</feature>
<gene>
    <name evidence="5" type="primary">Hsp22-L1</name>
    <name evidence="5" type="ORF">Hamer_G011337</name>
</gene>
<dbReference type="GO" id="GO:0042026">
    <property type="term" value="P:protein refolding"/>
    <property type="evidence" value="ECO:0007669"/>
    <property type="project" value="TreeGrafter"/>
</dbReference>
<feature type="compositionally biased region" description="Low complexity" evidence="3">
    <location>
        <begin position="1244"/>
        <end position="1260"/>
    </location>
</feature>
<dbReference type="GO" id="GO:0009408">
    <property type="term" value="P:response to heat"/>
    <property type="evidence" value="ECO:0007669"/>
    <property type="project" value="TreeGrafter"/>
</dbReference>
<feature type="region of interest" description="Disordered" evidence="3">
    <location>
        <begin position="966"/>
        <end position="994"/>
    </location>
</feature>
<dbReference type="PROSITE" id="PS01031">
    <property type="entry name" value="SHSP"/>
    <property type="match status" value="4"/>
</dbReference>
<feature type="compositionally biased region" description="Polar residues" evidence="3">
    <location>
        <begin position="550"/>
        <end position="562"/>
    </location>
</feature>
<comment type="similarity">
    <text evidence="1 2">Belongs to the small heat shock protein (HSP20) family.</text>
</comment>
<feature type="compositionally biased region" description="Polar residues" evidence="3">
    <location>
        <begin position="217"/>
        <end position="241"/>
    </location>
</feature>
<dbReference type="GO" id="GO:0051082">
    <property type="term" value="F:unfolded protein binding"/>
    <property type="evidence" value="ECO:0007669"/>
    <property type="project" value="TreeGrafter"/>
</dbReference>
<feature type="region of interest" description="Disordered" evidence="3">
    <location>
        <begin position="539"/>
        <end position="591"/>
    </location>
</feature>
<evidence type="ECO:0000256" key="3">
    <source>
        <dbReference type="SAM" id="MobiDB-lite"/>
    </source>
</evidence>
<protein>
    <submittedName>
        <fullName evidence="5">Heat shock protein 22-like 1</fullName>
    </submittedName>
</protein>
<organism evidence="5 6">
    <name type="scientific">Homarus americanus</name>
    <name type="common">American lobster</name>
    <dbReference type="NCBI Taxonomy" id="6706"/>
    <lineage>
        <taxon>Eukaryota</taxon>
        <taxon>Metazoa</taxon>
        <taxon>Ecdysozoa</taxon>
        <taxon>Arthropoda</taxon>
        <taxon>Crustacea</taxon>
        <taxon>Multicrustacea</taxon>
        <taxon>Malacostraca</taxon>
        <taxon>Eumalacostraca</taxon>
        <taxon>Eucarida</taxon>
        <taxon>Decapoda</taxon>
        <taxon>Pleocyemata</taxon>
        <taxon>Astacidea</taxon>
        <taxon>Nephropoidea</taxon>
        <taxon>Nephropidae</taxon>
        <taxon>Homarus</taxon>
    </lineage>
</organism>
<evidence type="ECO:0000256" key="2">
    <source>
        <dbReference type="RuleBase" id="RU003616"/>
    </source>
</evidence>
<feature type="region of interest" description="Disordered" evidence="3">
    <location>
        <begin position="1"/>
        <end position="29"/>
    </location>
</feature>
<feature type="compositionally biased region" description="Basic and acidic residues" evidence="3">
    <location>
        <begin position="640"/>
        <end position="655"/>
    </location>
</feature>
<feature type="compositionally biased region" description="Polar residues" evidence="3">
    <location>
        <begin position="657"/>
        <end position="672"/>
    </location>
</feature>
<feature type="region of interest" description="Disordered" evidence="3">
    <location>
        <begin position="217"/>
        <end position="352"/>
    </location>
</feature>
<keyword evidence="6" id="KW-1185">Reference proteome</keyword>
<dbReference type="InterPro" id="IPR002068">
    <property type="entry name" value="A-crystallin/Hsp20_dom"/>
</dbReference>
<name>A0A8J5JHY5_HOMAM</name>
<dbReference type="GO" id="GO:0005634">
    <property type="term" value="C:nucleus"/>
    <property type="evidence" value="ECO:0007669"/>
    <property type="project" value="TreeGrafter"/>
</dbReference>
<dbReference type="PANTHER" id="PTHR45640">
    <property type="entry name" value="HEAT SHOCK PROTEIN HSP-12.2-RELATED"/>
    <property type="match status" value="1"/>
</dbReference>
<keyword evidence="5" id="KW-0346">Stress response</keyword>
<evidence type="ECO:0000313" key="6">
    <source>
        <dbReference type="Proteomes" id="UP000747542"/>
    </source>
</evidence>
<feature type="compositionally biased region" description="Polar residues" evidence="3">
    <location>
        <begin position="625"/>
        <end position="639"/>
    </location>
</feature>
<dbReference type="Pfam" id="PF00011">
    <property type="entry name" value="HSP20"/>
    <property type="match status" value="4"/>
</dbReference>
<accession>A0A8J5JHY5</accession>
<feature type="compositionally biased region" description="Polar residues" evidence="3">
    <location>
        <begin position="922"/>
        <end position="931"/>
    </location>
</feature>
<feature type="region of interest" description="Disordered" evidence="3">
    <location>
        <begin position="625"/>
        <end position="686"/>
    </location>
</feature>
<feature type="compositionally biased region" description="Polar residues" evidence="3">
    <location>
        <begin position="313"/>
        <end position="347"/>
    </location>
</feature>
<feature type="domain" description="SHSP" evidence="4">
    <location>
        <begin position="422"/>
        <end position="533"/>
    </location>
</feature>
<comment type="caution">
    <text evidence="5">The sequence shown here is derived from an EMBL/GenBank/DDBJ whole genome shotgun (WGS) entry which is preliminary data.</text>
</comment>
<proteinExistence type="inferred from homology"/>
<dbReference type="CDD" id="cd06526">
    <property type="entry name" value="metazoan_ACD"/>
    <property type="match status" value="3"/>
</dbReference>
<feature type="compositionally biased region" description="Basic and acidic residues" evidence="3">
    <location>
        <begin position="563"/>
        <end position="576"/>
    </location>
</feature>
<evidence type="ECO:0000313" key="5">
    <source>
        <dbReference type="EMBL" id="KAG7158672.1"/>
    </source>
</evidence>
<dbReference type="PANTHER" id="PTHR45640:SF26">
    <property type="entry name" value="RE23625P"/>
    <property type="match status" value="1"/>
</dbReference>
<dbReference type="OrthoDB" id="6366277at2759"/>
<dbReference type="GO" id="GO:0005737">
    <property type="term" value="C:cytoplasm"/>
    <property type="evidence" value="ECO:0007669"/>
    <property type="project" value="TreeGrafter"/>
</dbReference>
<dbReference type="Proteomes" id="UP000747542">
    <property type="component" value="Unassembled WGS sequence"/>
</dbReference>
<feature type="compositionally biased region" description="Basic and acidic residues" evidence="3">
    <location>
        <begin position="287"/>
        <end position="312"/>
    </location>
</feature>
<feature type="region of interest" description="Disordered" evidence="3">
    <location>
        <begin position="831"/>
        <end position="876"/>
    </location>
</feature>
<evidence type="ECO:0000256" key="1">
    <source>
        <dbReference type="PROSITE-ProRule" id="PRU00285"/>
    </source>
</evidence>